<dbReference type="PANTHER" id="PTHR30135">
    <property type="entry name" value="UNCHARACTERIZED PROTEIN YVCK-RELATED"/>
    <property type="match status" value="1"/>
</dbReference>
<evidence type="ECO:0000313" key="3">
    <source>
        <dbReference type="EMBL" id="EIJ71587.1"/>
    </source>
</evidence>
<dbReference type="PANTHER" id="PTHR30135:SF3">
    <property type="entry name" value="GLUCONEOGENESIS FACTOR-RELATED"/>
    <property type="match status" value="1"/>
</dbReference>
<dbReference type="SUPFAM" id="SSF142338">
    <property type="entry name" value="CofD-like"/>
    <property type="match status" value="1"/>
</dbReference>
<dbReference type="GO" id="GO:0043743">
    <property type="term" value="F:LPPG:FO 2-phospho-L-lactate transferase activity"/>
    <property type="evidence" value="ECO:0007669"/>
    <property type="project" value="InterPro"/>
</dbReference>
<dbReference type="AlphaFoldDB" id="I3DIP4"/>
<proteinExistence type="inferred from homology"/>
<dbReference type="eggNOG" id="COG0391">
    <property type="taxonomic scope" value="Bacteria"/>
</dbReference>
<dbReference type="Gene3D" id="3.40.50.10680">
    <property type="entry name" value="CofD-like domains"/>
    <property type="match status" value="1"/>
</dbReference>
<evidence type="ECO:0000256" key="2">
    <source>
        <dbReference type="HAMAP-Rule" id="MF_00973"/>
    </source>
</evidence>
<dbReference type="OrthoDB" id="9783842at2"/>
<dbReference type="CDD" id="cd07187">
    <property type="entry name" value="YvcK_like"/>
    <property type="match status" value="1"/>
</dbReference>
<dbReference type="PATRIC" id="fig|1095749.3.peg.352"/>
<dbReference type="GO" id="GO:0005737">
    <property type="term" value="C:cytoplasm"/>
    <property type="evidence" value="ECO:0007669"/>
    <property type="project" value="UniProtKB-SubCell"/>
</dbReference>
<evidence type="ECO:0000313" key="4">
    <source>
        <dbReference type="Proteomes" id="UP000006457"/>
    </source>
</evidence>
<sequence>MIEPTYTHQYLNESKHIVAIGGGHGLGRVMSSLSFMKENLSGIVTTTDNGGSTGRIRLQQGGIAWGDLRNCLSQIIAKPTTASAVFEYRFTGTGDLAGHNLGNLILTALANMEIRPTEAVNLIKNFLRVKSSIIPMSDIPVDLAAVLKNGERIIGEVEIDRLPEPPVSLYLEPNVIATPESVLALEKADIILLGPGSFLTSIMPALLLEEIKATLRTTKAKIIFIDNLGHEKSVAANLSLDQRICWINKTVGKKIIHGVITDPKFSHDCDNLGITIIARRLNADDVSYRHDRILLCQAIDELIGELTS</sequence>
<dbReference type="EMBL" id="AJSX01000007">
    <property type="protein sequence ID" value="EIJ71587.1"/>
    <property type="molecule type" value="Genomic_DNA"/>
</dbReference>
<dbReference type="NCBIfam" id="TIGR01826">
    <property type="entry name" value="CofD_related"/>
    <property type="match status" value="1"/>
</dbReference>
<dbReference type="InterPro" id="IPR010119">
    <property type="entry name" value="Gluconeogen_factor"/>
</dbReference>
<comment type="similarity">
    <text evidence="2">Belongs to the gluconeogenesis factor family.</text>
</comment>
<dbReference type="Pfam" id="PF01933">
    <property type="entry name" value="CofD"/>
    <property type="match status" value="1"/>
</dbReference>
<dbReference type="InterPro" id="IPR038136">
    <property type="entry name" value="CofD-like_dom_sf"/>
</dbReference>
<evidence type="ECO:0000256" key="1">
    <source>
        <dbReference type="ARBA" id="ARBA00022490"/>
    </source>
</evidence>
<comment type="caution">
    <text evidence="3">The sequence shown here is derived from an EMBL/GenBank/DDBJ whole genome shotgun (WGS) entry which is preliminary data.</text>
</comment>
<comment type="subcellular location">
    <subcellularLocation>
        <location evidence="2">Cytoplasm</location>
    </subcellularLocation>
</comment>
<protein>
    <recommendedName>
        <fullName evidence="2">Putative gluconeogenesis factor</fullName>
    </recommendedName>
</protein>
<keyword evidence="1 2" id="KW-0963">Cytoplasm</keyword>
<accession>I3DIP4</accession>
<gene>
    <name evidence="3" type="ORF">HMPREF1052_0119</name>
</gene>
<dbReference type="HAMAP" id="MF_00973">
    <property type="entry name" value="Gluconeogen_factor"/>
    <property type="match status" value="1"/>
</dbReference>
<keyword evidence="4" id="KW-1185">Reference proteome</keyword>
<dbReference type="InterPro" id="IPR002882">
    <property type="entry name" value="CofD"/>
</dbReference>
<organism evidence="3 4">
    <name type="scientific">Pasteurella bettyae CCUG 2042</name>
    <dbReference type="NCBI Taxonomy" id="1095749"/>
    <lineage>
        <taxon>Bacteria</taxon>
        <taxon>Pseudomonadati</taxon>
        <taxon>Pseudomonadota</taxon>
        <taxon>Gammaproteobacteria</taxon>
        <taxon>Pasteurellales</taxon>
        <taxon>Pasteurellaceae</taxon>
        <taxon>Pasteurella</taxon>
    </lineage>
</organism>
<dbReference type="Proteomes" id="UP000006457">
    <property type="component" value="Unassembled WGS sequence"/>
</dbReference>
<dbReference type="RefSeq" id="WP_005759214.1">
    <property type="nucleotide sequence ID" value="NZ_AJSX01000007.1"/>
</dbReference>
<dbReference type="GO" id="GO:0008360">
    <property type="term" value="P:regulation of cell shape"/>
    <property type="evidence" value="ECO:0007669"/>
    <property type="project" value="UniProtKB-UniRule"/>
</dbReference>
<reference evidence="3 4" key="1">
    <citation type="submission" date="2012-03" db="EMBL/GenBank/DDBJ databases">
        <authorList>
            <person name="Harkins D.M."/>
            <person name="Madupu R."/>
            <person name="Durkin A.S."/>
            <person name="Torralba M."/>
            <person name="Methe B."/>
            <person name="Sutton G.G."/>
            <person name="Nelson K.E."/>
        </authorList>
    </citation>
    <scope>NUCLEOTIDE SEQUENCE [LARGE SCALE GENOMIC DNA]</scope>
    <source>
        <strain evidence="3 4">CCUG 2042</strain>
    </source>
</reference>
<comment type="function">
    <text evidence="2">Required for morphogenesis under gluconeogenic growth conditions.</text>
</comment>
<name>I3DIP4_9PAST</name>